<dbReference type="PANTHER" id="PTHR23088:SF27">
    <property type="entry name" value="DEAMINATED GLUTATHIONE AMIDASE"/>
    <property type="match status" value="1"/>
</dbReference>
<dbReference type="CDD" id="cd07581">
    <property type="entry name" value="nitrilase_3"/>
    <property type="match status" value="1"/>
</dbReference>
<dbReference type="InterPro" id="IPR003010">
    <property type="entry name" value="C-N_Hydrolase"/>
</dbReference>
<dbReference type="InterPro" id="IPR001110">
    <property type="entry name" value="UPF0012_CS"/>
</dbReference>
<dbReference type="EC" id="3.5.-.-" evidence="3"/>
<evidence type="ECO:0000313" key="3">
    <source>
        <dbReference type="EMBL" id="AKK02191.1"/>
    </source>
</evidence>
<dbReference type="PANTHER" id="PTHR23088">
    <property type="entry name" value="NITRILASE-RELATED"/>
    <property type="match status" value="1"/>
</dbReference>
<dbReference type="KEGG" id="cei:CEPID_01530"/>
<dbReference type="Pfam" id="PF00795">
    <property type="entry name" value="CN_hydrolase"/>
    <property type="match status" value="1"/>
</dbReference>
<dbReference type="STRING" id="1050174.CEPID_01530"/>
<feature type="domain" description="CN hydrolase" evidence="2">
    <location>
        <begin position="1"/>
        <end position="244"/>
    </location>
</feature>
<dbReference type="PROSITE" id="PS01227">
    <property type="entry name" value="UPF0012"/>
    <property type="match status" value="1"/>
</dbReference>
<comment type="similarity">
    <text evidence="1">Belongs to the carbon-nitrogen hydrolase superfamily. NIT1/NIT2 family.</text>
</comment>
<dbReference type="PROSITE" id="PS50263">
    <property type="entry name" value="CN_HYDROLASE"/>
    <property type="match status" value="1"/>
</dbReference>
<protein>
    <submittedName>
        <fullName evidence="3">Putative amidohydrolase</fullName>
        <ecNumber evidence="3">3.5.-.-</ecNumber>
    </submittedName>
</protein>
<keyword evidence="3" id="KW-0378">Hydrolase</keyword>
<dbReference type="Proteomes" id="UP000035368">
    <property type="component" value="Chromosome"/>
</dbReference>
<dbReference type="EMBL" id="CP011541">
    <property type="protein sequence ID" value="AKK02191.1"/>
    <property type="molecule type" value="Genomic_DNA"/>
</dbReference>
<name>A0A0G3GLW6_9CORY</name>
<dbReference type="OrthoDB" id="9811121at2"/>
<evidence type="ECO:0000256" key="1">
    <source>
        <dbReference type="ARBA" id="ARBA00010613"/>
    </source>
</evidence>
<reference evidence="3 4" key="1">
    <citation type="submission" date="2015-05" db="EMBL/GenBank/DDBJ databases">
        <title>Complete genome sequence of Corynebacterium epidermidicanis DSM 45586, isolated from the skin of a dog suffering from pruritus.</title>
        <authorList>
            <person name="Ruckert C."/>
            <person name="Albersmeier A."/>
            <person name="Winkler A."/>
            <person name="Tauch A."/>
        </authorList>
    </citation>
    <scope>NUCLEOTIDE SEQUENCE [LARGE SCALE GENOMIC DNA]</scope>
    <source>
        <strain evidence="3 4">DSM 45586</strain>
    </source>
</reference>
<sequence length="259" mass="28102">MKIALVQMLSQADKLENLAAVEKWTLQAAELGAELIVFPEATMKAFQSGRLDTVAEPIDGPWANKVRELAQELGVTIVVGMFCPADQRGDKNRVTNTLLVTGGADAKYDKIHTYDAFGYRESDTVRAGDEIVVFQLDGRTIGVATCYDIRFPEQFKELARRGAELIVVPASWADGADKLRQWRLLTNARGLDSTSFIAAVGQARPPASEGGPTGIGHSALISPTGERLVEAGYDEELLVVDIDFDQVAEARRALPVIEG</sequence>
<dbReference type="InterPro" id="IPR036526">
    <property type="entry name" value="C-N_Hydrolase_sf"/>
</dbReference>
<dbReference type="RefSeq" id="WP_047239453.1">
    <property type="nucleotide sequence ID" value="NZ_CP011541.1"/>
</dbReference>
<accession>A0A0G3GLW6</accession>
<dbReference type="GO" id="GO:0016787">
    <property type="term" value="F:hydrolase activity"/>
    <property type="evidence" value="ECO:0007669"/>
    <property type="project" value="UniProtKB-KW"/>
</dbReference>
<proteinExistence type="inferred from homology"/>
<evidence type="ECO:0000259" key="2">
    <source>
        <dbReference type="PROSITE" id="PS50263"/>
    </source>
</evidence>
<gene>
    <name evidence="3" type="ORF">CEPID_01530</name>
</gene>
<keyword evidence="4" id="KW-1185">Reference proteome</keyword>
<dbReference type="AlphaFoldDB" id="A0A0G3GLW6"/>
<evidence type="ECO:0000313" key="4">
    <source>
        <dbReference type="Proteomes" id="UP000035368"/>
    </source>
</evidence>
<dbReference type="Gene3D" id="3.60.110.10">
    <property type="entry name" value="Carbon-nitrogen hydrolase"/>
    <property type="match status" value="1"/>
</dbReference>
<dbReference type="PATRIC" id="fig|1050174.4.peg.311"/>
<dbReference type="SUPFAM" id="SSF56317">
    <property type="entry name" value="Carbon-nitrogen hydrolase"/>
    <property type="match status" value="1"/>
</dbReference>
<organism evidence="3 4">
    <name type="scientific">Corynebacterium epidermidicanis</name>
    <dbReference type="NCBI Taxonomy" id="1050174"/>
    <lineage>
        <taxon>Bacteria</taxon>
        <taxon>Bacillati</taxon>
        <taxon>Actinomycetota</taxon>
        <taxon>Actinomycetes</taxon>
        <taxon>Mycobacteriales</taxon>
        <taxon>Corynebacteriaceae</taxon>
        <taxon>Corynebacterium</taxon>
    </lineage>
</organism>